<proteinExistence type="predicted"/>
<accession>A0ABN2TU69</accession>
<keyword evidence="3" id="KW-1185">Reference proteome</keyword>
<evidence type="ECO:0008006" key="4">
    <source>
        <dbReference type="Google" id="ProtNLM"/>
    </source>
</evidence>
<protein>
    <recommendedName>
        <fullName evidence="4">Methyltransferase</fullName>
    </recommendedName>
</protein>
<organism evidence="2 3">
    <name type="scientific">Catenulispora yoronensis</name>
    <dbReference type="NCBI Taxonomy" id="450799"/>
    <lineage>
        <taxon>Bacteria</taxon>
        <taxon>Bacillati</taxon>
        <taxon>Actinomycetota</taxon>
        <taxon>Actinomycetes</taxon>
        <taxon>Catenulisporales</taxon>
        <taxon>Catenulisporaceae</taxon>
        <taxon>Catenulispora</taxon>
    </lineage>
</organism>
<dbReference type="Proteomes" id="UP001500751">
    <property type="component" value="Unassembled WGS sequence"/>
</dbReference>
<dbReference type="EMBL" id="BAAAQN010000007">
    <property type="protein sequence ID" value="GAA2020907.1"/>
    <property type="molecule type" value="Genomic_DNA"/>
</dbReference>
<comment type="caution">
    <text evidence="2">The sequence shown here is derived from an EMBL/GenBank/DDBJ whole genome shotgun (WGS) entry which is preliminary data.</text>
</comment>
<gene>
    <name evidence="2" type="ORF">GCM10009839_17170</name>
</gene>
<reference evidence="2 3" key="1">
    <citation type="journal article" date="2019" name="Int. J. Syst. Evol. Microbiol.">
        <title>The Global Catalogue of Microorganisms (GCM) 10K type strain sequencing project: providing services to taxonomists for standard genome sequencing and annotation.</title>
        <authorList>
            <consortium name="The Broad Institute Genomics Platform"/>
            <consortium name="The Broad Institute Genome Sequencing Center for Infectious Disease"/>
            <person name="Wu L."/>
            <person name="Ma J."/>
        </authorList>
    </citation>
    <scope>NUCLEOTIDE SEQUENCE [LARGE SCALE GENOMIC DNA]</scope>
    <source>
        <strain evidence="2 3">JCM 16014</strain>
    </source>
</reference>
<evidence type="ECO:0000256" key="1">
    <source>
        <dbReference type="SAM" id="MobiDB-lite"/>
    </source>
</evidence>
<evidence type="ECO:0000313" key="2">
    <source>
        <dbReference type="EMBL" id="GAA2020907.1"/>
    </source>
</evidence>
<feature type="compositionally biased region" description="Low complexity" evidence="1">
    <location>
        <begin position="8"/>
        <end position="26"/>
    </location>
</feature>
<evidence type="ECO:0000313" key="3">
    <source>
        <dbReference type="Proteomes" id="UP001500751"/>
    </source>
</evidence>
<name>A0ABN2TU69_9ACTN</name>
<sequence length="84" mass="9508">MTGSDLSPRAAARAPTRQPTAAETPTKNGNNDSWDVRVRRTTYWALTRTQLTQFATDAGFTAVHWHEPTETEYYQPILTTKRPT</sequence>
<feature type="region of interest" description="Disordered" evidence="1">
    <location>
        <begin position="1"/>
        <end position="34"/>
    </location>
</feature>